<keyword evidence="8" id="KW-1185">Reference proteome</keyword>
<keyword evidence="3" id="KW-0133">Cell shape</keyword>
<dbReference type="GO" id="GO:0008360">
    <property type="term" value="P:regulation of cell shape"/>
    <property type="evidence" value="ECO:0007669"/>
    <property type="project" value="UniProtKB-KW"/>
</dbReference>
<comment type="similarity">
    <text evidence="1">Belongs to the MreC family.</text>
</comment>
<dbReference type="Pfam" id="PF04085">
    <property type="entry name" value="MreC"/>
    <property type="match status" value="1"/>
</dbReference>
<dbReference type="PANTHER" id="PTHR34138:SF1">
    <property type="entry name" value="CELL SHAPE-DETERMINING PROTEIN MREC"/>
    <property type="match status" value="1"/>
</dbReference>
<evidence type="ECO:0000256" key="5">
    <source>
        <dbReference type="SAM" id="Phobius"/>
    </source>
</evidence>
<dbReference type="PANTHER" id="PTHR34138">
    <property type="entry name" value="CELL SHAPE-DETERMINING PROTEIN MREC"/>
    <property type="match status" value="1"/>
</dbReference>
<proteinExistence type="inferred from homology"/>
<reference evidence="7 8" key="1">
    <citation type="submission" date="2019-03" db="EMBL/GenBank/DDBJ databases">
        <title>Genomic Encyclopedia of Type Strains, Phase IV (KMG-IV): sequencing the most valuable type-strain genomes for metagenomic binning, comparative biology and taxonomic classification.</title>
        <authorList>
            <person name="Goeker M."/>
        </authorList>
    </citation>
    <scope>NUCLEOTIDE SEQUENCE [LARGE SCALE GENOMIC DNA]</scope>
    <source>
        <strain evidence="7 8">DSM 100059</strain>
    </source>
</reference>
<keyword evidence="5" id="KW-0812">Transmembrane</keyword>
<comment type="caution">
    <text evidence="7">The sequence shown here is derived from an EMBL/GenBank/DDBJ whole genome shotgun (WGS) entry which is preliminary data.</text>
</comment>
<dbReference type="Gene3D" id="2.40.10.340">
    <property type="entry name" value="Rod shape-determining protein MreC, domain 1"/>
    <property type="match status" value="1"/>
</dbReference>
<dbReference type="EMBL" id="SODV01000001">
    <property type="protein sequence ID" value="TDX00113.1"/>
    <property type="molecule type" value="Genomic_DNA"/>
</dbReference>
<dbReference type="Gene3D" id="2.40.10.350">
    <property type="entry name" value="Rod shape-determining protein MreC, domain 2"/>
    <property type="match status" value="1"/>
</dbReference>
<protein>
    <recommendedName>
        <fullName evidence="2">Cell shape-determining protein MreC</fullName>
    </recommendedName>
    <alternativeName>
        <fullName evidence="4">Cell shape protein MreC</fullName>
    </alternativeName>
</protein>
<dbReference type="Proteomes" id="UP000294498">
    <property type="component" value="Unassembled WGS sequence"/>
</dbReference>
<sequence>MRNIFLFIRRYFHVLLFVILEIISLSMLFTYNRYHEAFFMGIAGDVTGKFYGQYTKVHDYFHLREENDRLARQNLALLRALPGNFKATGDSVLFLKDSIPVDSLGHVRKFVWRGALVINNSIALATNNYITLDKGAADSIRKDMGVIGPDGVVGTVVNVSEHVCVVMSLLHRQSRVSGMLRKTKDAGPIEWEGSDANILTMRDIPKSVRVAKGDTVVTSTYSDKFPSGIPIGTVVDITSDPASNFYILKLRSATRFGRLEHVYVVENTLRQEQIALEEATKKLIK</sequence>
<dbReference type="AlphaFoldDB" id="A0A4V3GLM6"/>
<dbReference type="RefSeq" id="WP_133991395.1">
    <property type="nucleotide sequence ID" value="NZ_SODV01000001.1"/>
</dbReference>
<dbReference type="GO" id="GO:0005886">
    <property type="term" value="C:plasma membrane"/>
    <property type="evidence" value="ECO:0007669"/>
    <property type="project" value="TreeGrafter"/>
</dbReference>
<keyword evidence="5" id="KW-0472">Membrane</keyword>
<dbReference type="OrthoDB" id="9811827at2"/>
<dbReference type="NCBIfam" id="NF010532">
    <property type="entry name" value="PRK13922.9-3"/>
    <property type="match status" value="1"/>
</dbReference>
<evidence type="ECO:0000259" key="6">
    <source>
        <dbReference type="Pfam" id="PF04085"/>
    </source>
</evidence>
<dbReference type="InterPro" id="IPR007221">
    <property type="entry name" value="MreC"/>
</dbReference>
<name>A0A4V3GLM6_9BACT</name>
<dbReference type="InterPro" id="IPR042177">
    <property type="entry name" value="Cell/Rod_1"/>
</dbReference>
<evidence type="ECO:0000313" key="7">
    <source>
        <dbReference type="EMBL" id="TDX00113.1"/>
    </source>
</evidence>
<dbReference type="InterPro" id="IPR055342">
    <property type="entry name" value="MreC_beta-barrel_core"/>
</dbReference>
<accession>A0A4V3GLM6</accession>
<feature type="transmembrane region" description="Helical" evidence="5">
    <location>
        <begin position="12"/>
        <end position="31"/>
    </location>
</feature>
<dbReference type="InterPro" id="IPR042175">
    <property type="entry name" value="Cell/Rod_MreC_2"/>
</dbReference>
<evidence type="ECO:0000256" key="1">
    <source>
        <dbReference type="ARBA" id="ARBA00009369"/>
    </source>
</evidence>
<organism evidence="7 8">
    <name type="scientific">Dinghuibacter silviterrae</name>
    <dbReference type="NCBI Taxonomy" id="1539049"/>
    <lineage>
        <taxon>Bacteria</taxon>
        <taxon>Pseudomonadati</taxon>
        <taxon>Bacteroidota</taxon>
        <taxon>Chitinophagia</taxon>
        <taxon>Chitinophagales</taxon>
        <taxon>Chitinophagaceae</taxon>
        <taxon>Dinghuibacter</taxon>
    </lineage>
</organism>
<feature type="domain" description="Rod shape-determining protein MreC beta-barrel core" evidence="6">
    <location>
        <begin position="118"/>
        <end position="266"/>
    </location>
</feature>
<evidence type="ECO:0000256" key="2">
    <source>
        <dbReference type="ARBA" id="ARBA00013855"/>
    </source>
</evidence>
<keyword evidence="5" id="KW-1133">Transmembrane helix</keyword>
<evidence type="ECO:0000313" key="8">
    <source>
        <dbReference type="Proteomes" id="UP000294498"/>
    </source>
</evidence>
<gene>
    <name evidence="7" type="ORF">EDB95_1130</name>
</gene>
<evidence type="ECO:0000256" key="4">
    <source>
        <dbReference type="ARBA" id="ARBA00032089"/>
    </source>
</evidence>
<evidence type="ECO:0000256" key="3">
    <source>
        <dbReference type="ARBA" id="ARBA00022960"/>
    </source>
</evidence>